<proteinExistence type="predicted"/>
<feature type="compositionally biased region" description="Low complexity" evidence="1">
    <location>
        <begin position="46"/>
        <end position="55"/>
    </location>
</feature>
<dbReference type="SMART" id="SM00564">
    <property type="entry name" value="PQQ"/>
    <property type="match status" value="5"/>
</dbReference>
<protein>
    <submittedName>
        <fullName evidence="3">Outer membrane protein assembly factor BamB, contains PQQ-like beta-propeller repeat</fullName>
    </submittedName>
</protein>
<dbReference type="InterPro" id="IPR018391">
    <property type="entry name" value="PQQ_b-propeller_rpt"/>
</dbReference>
<dbReference type="OrthoDB" id="8638at2157"/>
<keyword evidence="4" id="KW-1185">Reference proteome</keyword>
<organism evidence="3 4">
    <name type="scientific">Halopelagius inordinatus</name>
    <dbReference type="NCBI Taxonomy" id="553467"/>
    <lineage>
        <taxon>Archaea</taxon>
        <taxon>Methanobacteriati</taxon>
        <taxon>Methanobacteriota</taxon>
        <taxon>Stenosarchaea group</taxon>
        <taxon>Halobacteria</taxon>
        <taxon>Halobacteriales</taxon>
        <taxon>Haloferacaceae</taxon>
    </lineage>
</organism>
<dbReference type="PANTHER" id="PTHR34512">
    <property type="entry name" value="CELL SURFACE PROTEIN"/>
    <property type="match status" value="1"/>
</dbReference>
<name>A0A1I2N6L2_9EURY</name>
<feature type="compositionally biased region" description="Basic and acidic residues" evidence="1">
    <location>
        <begin position="33"/>
        <end position="45"/>
    </location>
</feature>
<dbReference type="PROSITE" id="PS51257">
    <property type="entry name" value="PROKAR_LIPOPROTEIN"/>
    <property type="match status" value="1"/>
</dbReference>
<dbReference type="PROSITE" id="PS51318">
    <property type="entry name" value="TAT"/>
    <property type="match status" value="1"/>
</dbReference>
<dbReference type="InterPro" id="IPR011047">
    <property type="entry name" value="Quinoprotein_ADH-like_sf"/>
</dbReference>
<evidence type="ECO:0000313" key="4">
    <source>
        <dbReference type="Proteomes" id="UP000198876"/>
    </source>
</evidence>
<dbReference type="InterPro" id="IPR015943">
    <property type="entry name" value="WD40/YVTN_repeat-like_dom_sf"/>
</dbReference>
<dbReference type="PANTHER" id="PTHR34512:SF30">
    <property type="entry name" value="OUTER MEMBRANE PROTEIN ASSEMBLY FACTOR BAMB"/>
    <property type="match status" value="1"/>
</dbReference>
<dbReference type="Gene3D" id="2.130.10.10">
    <property type="entry name" value="YVTN repeat-like/Quinoprotein amine dehydrogenase"/>
    <property type="match status" value="2"/>
</dbReference>
<dbReference type="Proteomes" id="UP000198876">
    <property type="component" value="Unassembled WGS sequence"/>
</dbReference>
<dbReference type="AlphaFoldDB" id="A0A1I2N6L2"/>
<dbReference type="InterPro" id="IPR006311">
    <property type="entry name" value="TAT_signal"/>
</dbReference>
<evidence type="ECO:0000256" key="1">
    <source>
        <dbReference type="SAM" id="MobiDB-lite"/>
    </source>
</evidence>
<evidence type="ECO:0000259" key="2">
    <source>
        <dbReference type="Pfam" id="PF13360"/>
    </source>
</evidence>
<feature type="region of interest" description="Disordered" evidence="1">
    <location>
        <begin position="91"/>
        <end position="114"/>
    </location>
</feature>
<dbReference type="RefSeq" id="WP_092889439.1">
    <property type="nucleotide sequence ID" value="NZ_FOOQ01000001.1"/>
</dbReference>
<sequence>MPSRRDVLGAGGAVCLGALSGCLGRTYAAPETPRGEWRTARRDARNAASAADATPPADPSVAWSRSFGARSHVESVLVGRDAVYAVGPTTTAMLDPTTGETRETTGGAGQTPADGVTRVAALGDDSLYTADGTAVRAFDAAGNPRWETRHPGLPDGAVTRVYGLLPTDDGVLCGTHGGVAAFDAGDGTHRWTFGDGGLGGFYPAVADGRAYVCSPGPTYALSRPSPLGALFGGGPKVAWERGSPGPGTWPVVADGRVLVGDGGLTTRANRSHSLSAFDTDGEGGWTSSADGSVVGLAASEEKSLAVAVRFDAVSGEGRVVALDVATGDEQWSRADVDITDDFLGSVAVAGDACLVAGYSRASENPVRALDAATGETRWHRTVEGDVTAVVPAGKRVYAATALGTLVAFA</sequence>
<reference evidence="4" key="1">
    <citation type="submission" date="2016-10" db="EMBL/GenBank/DDBJ databases">
        <authorList>
            <person name="Varghese N."/>
            <person name="Submissions S."/>
        </authorList>
    </citation>
    <scope>NUCLEOTIDE SEQUENCE [LARGE SCALE GENOMIC DNA]</scope>
    <source>
        <strain evidence="4">CGMCC 1.7739</strain>
    </source>
</reference>
<feature type="region of interest" description="Disordered" evidence="1">
    <location>
        <begin position="27"/>
        <end position="61"/>
    </location>
</feature>
<dbReference type="SUPFAM" id="SSF50998">
    <property type="entry name" value="Quinoprotein alcohol dehydrogenase-like"/>
    <property type="match status" value="2"/>
</dbReference>
<accession>A0A1I2N6L2</accession>
<feature type="domain" description="Pyrrolo-quinoline quinone repeat" evidence="2">
    <location>
        <begin position="176"/>
        <end position="408"/>
    </location>
</feature>
<evidence type="ECO:0000313" key="3">
    <source>
        <dbReference type="EMBL" id="SFF99494.1"/>
    </source>
</evidence>
<dbReference type="EMBL" id="FOOQ01000001">
    <property type="protein sequence ID" value="SFF99494.1"/>
    <property type="molecule type" value="Genomic_DNA"/>
</dbReference>
<dbReference type="InterPro" id="IPR002372">
    <property type="entry name" value="PQQ_rpt_dom"/>
</dbReference>
<gene>
    <name evidence="3" type="ORF">SAMN04488063_1067</name>
</gene>
<dbReference type="Pfam" id="PF13360">
    <property type="entry name" value="PQQ_2"/>
    <property type="match status" value="1"/>
</dbReference>